<reference evidence="1" key="1">
    <citation type="submission" date="2020-02" db="EMBL/GenBank/DDBJ databases">
        <authorList>
            <person name="Meier V. D."/>
        </authorList>
    </citation>
    <scope>NUCLEOTIDE SEQUENCE</scope>
    <source>
        <strain evidence="1">AVDCRST_MAG94</strain>
    </source>
</reference>
<name>A0A6J4M9L6_9CYAN</name>
<gene>
    <name evidence="1" type="ORF">AVDCRST_MAG94-2956</name>
</gene>
<dbReference type="AlphaFoldDB" id="A0A6J4M9L6"/>
<organism evidence="1">
    <name type="scientific">uncultured Leptolyngbya sp</name>
    <dbReference type="NCBI Taxonomy" id="332963"/>
    <lineage>
        <taxon>Bacteria</taxon>
        <taxon>Bacillati</taxon>
        <taxon>Cyanobacteriota</taxon>
        <taxon>Cyanophyceae</taxon>
        <taxon>Leptolyngbyales</taxon>
        <taxon>Leptolyngbyaceae</taxon>
        <taxon>Leptolyngbya group</taxon>
        <taxon>Leptolyngbya</taxon>
        <taxon>environmental samples</taxon>
    </lineage>
</organism>
<evidence type="ECO:0000313" key="1">
    <source>
        <dbReference type="EMBL" id="CAA9353678.1"/>
    </source>
</evidence>
<accession>A0A6J4M9L6</accession>
<sequence length="46" mass="5497">MDVCPILTHLRPYVSQWGYILENVPRRRRLVGKLPLDEPEQIRKNP</sequence>
<dbReference type="EMBL" id="CADCTY010001037">
    <property type="protein sequence ID" value="CAA9353678.1"/>
    <property type="molecule type" value="Genomic_DNA"/>
</dbReference>
<protein>
    <submittedName>
        <fullName evidence="1">Uncharacterized protein</fullName>
    </submittedName>
</protein>
<proteinExistence type="predicted"/>